<dbReference type="PANTHER" id="PTHR48032">
    <property type="entry name" value="RNA-BINDING PROTEIN MUSASHI HOMOLOG RBP6"/>
    <property type="match status" value="1"/>
</dbReference>
<evidence type="ECO:0000256" key="3">
    <source>
        <dbReference type="PROSITE-ProRule" id="PRU00176"/>
    </source>
</evidence>
<gene>
    <name evidence="6" type="ORF">KP509_24G054300</name>
</gene>
<feature type="region of interest" description="Disordered" evidence="4">
    <location>
        <begin position="379"/>
        <end position="460"/>
    </location>
</feature>
<dbReference type="FunFam" id="3.30.70.330:FF:000051">
    <property type="entry name" value="Heterogeneous nuclear ribonucleoprotein 1"/>
    <property type="match status" value="1"/>
</dbReference>
<sequence length="460" mass="47056">MDSDQAKIFVGGISWETSEEKLRDHFSSFGNVVDAVIVKDRGTGRPRGFGFVAFSDPGMVDAVVPQKHIIDGRTVEVKRAVPRDEQQNMARSNNAISVSGNSGRTTKIFVGGLAPTVTEEDFKKYFSQFGEITDVVVMYDPNTQRPRGFGFITFDSEDAVERVLQQNTFHEIHEKLVEVKKAIPKEQSSGRTSGGSGFAGGRGGYSQNYGYGQGEDSNLGNAFNGPRYGTLAGRGGFHSYGPPPYGSPGFAGPGYNVPMNGPYGGVGYPPTAAYAGGYGNPLPSSGYGGAGGYGGPPVAPMGGYIGGPSVGPRSPWGSSGTPYGSSGSPAAYANGPGMSGYPAPSWNGASAAQANGSGAPYSSNGYGYGASDSPGAGGYPARTMSSGPGSGYGDPYSSGWKSGDNSSVPVSVAGPGSAYGGGLSAGPVGDGTGYGIVGRQTQRGPDARFRPYPATGERAP</sequence>
<evidence type="ECO:0000313" key="6">
    <source>
        <dbReference type="EMBL" id="KAH7300283.1"/>
    </source>
</evidence>
<evidence type="ECO:0000259" key="5">
    <source>
        <dbReference type="PROSITE" id="PS50102"/>
    </source>
</evidence>
<keyword evidence="1" id="KW-0677">Repeat</keyword>
<accession>A0A8T2RXZ3</accession>
<dbReference type="CDD" id="cd12330">
    <property type="entry name" value="RRM2_Hrp1p"/>
    <property type="match status" value="1"/>
</dbReference>
<dbReference type="EMBL" id="CM035429">
    <property type="protein sequence ID" value="KAH7300283.1"/>
    <property type="molecule type" value="Genomic_DNA"/>
</dbReference>
<protein>
    <recommendedName>
        <fullName evidence="5">RRM domain-containing protein</fullName>
    </recommendedName>
</protein>
<name>A0A8T2RXZ3_CERRI</name>
<feature type="domain" description="RRM" evidence="5">
    <location>
        <begin position="106"/>
        <end position="184"/>
    </location>
</feature>
<evidence type="ECO:0000256" key="2">
    <source>
        <dbReference type="ARBA" id="ARBA00022884"/>
    </source>
</evidence>
<dbReference type="OrthoDB" id="1875751at2759"/>
<keyword evidence="7" id="KW-1185">Reference proteome</keyword>
<feature type="domain" description="RRM" evidence="5">
    <location>
        <begin position="6"/>
        <end position="82"/>
    </location>
</feature>
<evidence type="ECO:0000256" key="4">
    <source>
        <dbReference type="SAM" id="MobiDB-lite"/>
    </source>
</evidence>
<dbReference type="InterPro" id="IPR012677">
    <property type="entry name" value="Nucleotide-bd_a/b_plait_sf"/>
</dbReference>
<comment type="caution">
    <text evidence="6">The sequence shown here is derived from an EMBL/GenBank/DDBJ whole genome shotgun (WGS) entry which is preliminary data.</text>
</comment>
<evidence type="ECO:0000256" key="1">
    <source>
        <dbReference type="ARBA" id="ARBA00022737"/>
    </source>
</evidence>
<dbReference type="Pfam" id="PF00076">
    <property type="entry name" value="RRM_1"/>
    <property type="match status" value="2"/>
</dbReference>
<dbReference type="SMART" id="SM00360">
    <property type="entry name" value="RRM"/>
    <property type="match status" value="2"/>
</dbReference>
<keyword evidence="2 3" id="KW-0694">RNA-binding</keyword>
<dbReference type="GO" id="GO:0006417">
    <property type="term" value="P:regulation of translation"/>
    <property type="evidence" value="ECO:0007669"/>
    <property type="project" value="TreeGrafter"/>
</dbReference>
<dbReference type="InterPro" id="IPR035979">
    <property type="entry name" value="RBD_domain_sf"/>
</dbReference>
<dbReference type="Proteomes" id="UP000825935">
    <property type="component" value="Chromosome 24"/>
</dbReference>
<dbReference type="PROSITE" id="PS50102">
    <property type="entry name" value="RRM"/>
    <property type="match status" value="2"/>
</dbReference>
<organism evidence="6 7">
    <name type="scientific">Ceratopteris richardii</name>
    <name type="common">Triangle waterfern</name>
    <dbReference type="NCBI Taxonomy" id="49495"/>
    <lineage>
        <taxon>Eukaryota</taxon>
        <taxon>Viridiplantae</taxon>
        <taxon>Streptophyta</taxon>
        <taxon>Embryophyta</taxon>
        <taxon>Tracheophyta</taxon>
        <taxon>Polypodiopsida</taxon>
        <taxon>Polypodiidae</taxon>
        <taxon>Polypodiales</taxon>
        <taxon>Pteridineae</taxon>
        <taxon>Pteridaceae</taxon>
        <taxon>Parkerioideae</taxon>
        <taxon>Ceratopteris</taxon>
    </lineage>
</organism>
<feature type="compositionally biased region" description="Low complexity" evidence="4">
    <location>
        <begin position="406"/>
        <end position="416"/>
    </location>
</feature>
<proteinExistence type="predicted"/>
<dbReference type="OMA" id="PCNPRSQ"/>
<dbReference type="PANTHER" id="PTHR48032:SF6">
    <property type="entry name" value="RNA-BINDING (RRM_RBD_RNP MOTIFS) FAMILY PROTEIN"/>
    <property type="match status" value="1"/>
</dbReference>
<dbReference type="CDD" id="cd12325">
    <property type="entry name" value="RRM1_hnRNPA_hnRNPD_like"/>
    <property type="match status" value="1"/>
</dbReference>
<dbReference type="SUPFAM" id="SSF54928">
    <property type="entry name" value="RNA-binding domain, RBD"/>
    <property type="match status" value="2"/>
</dbReference>
<dbReference type="Gene3D" id="3.30.70.330">
    <property type="match status" value="2"/>
</dbReference>
<dbReference type="AlphaFoldDB" id="A0A8T2RXZ3"/>
<reference evidence="6" key="1">
    <citation type="submission" date="2021-08" db="EMBL/GenBank/DDBJ databases">
        <title>WGS assembly of Ceratopteris richardii.</title>
        <authorList>
            <person name="Marchant D.B."/>
            <person name="Chen G."/>
            <person name="Jenkins J."/>
            <person name="Shu S."/>
            <person name="Leebens-Mack J."/>
            <person name="Grimwood J."/>
            <person name="Schmutz J."/>
            <person name="Soltis P."/>
            <person name="Soltis D."/>
            <person name="Chen Z.-H."/>
        </authorList>
    </citation>
    <scope>NUCLEOTIDE SEQUENCE</scope>
    <source>
        <strain evidence="6">Whitten #5841</strain>
        <tissue evidence="6">Leaf</tissue>
    </source>
</reference>
<feature type="compositionally biased region" description="Gly residues" evidence="4">
    <location>
        <begin position="417"/>
        <end position="436"/>
    </location>
</feature>
<dbReference type="InterPro" id="IPR000504">
    <property type="entry name" value="RRM_dom"/>
</dbReference>
<dbReference type="GO" id="GO:0003729">
    <property type="term" value="F:mRNA binding"/>
    <property type="evidence" value="ECO:0007669"/>
    <property type="project" value="TreeGrafter"/>
</dbReference>
<evidence type="ECO:0000313" key="7">
    <source>
        <dbReference type="Proteomes" id="UP000825935"/>
    </source>
</evidence>